<evidence type="ECO:0000313" key="3">
    <source>
        <dbReference type="Proteomes" id="UP001296104"/>
    </source>
</evidence>
<name>A0AAI8YZK6_9PEZI</name>
<accession>A0AAI8YZK6</accession>
<feature type="region of interest" description="Disordered" evidence="1">
    <location>
        <begin position="135"/>
        <end position="185"/>
    </location>
</feature>
<reference evidence="2" key="1">
    <citation type="submission" date="2023-11" db="EMBL/GenBank/DDBJ databases">
        <authorList>
            <person name="Alioto T."/>
            <person name="Alioto T."/>
            <person name="Gomez Garrido J."/>
        </authorList>
    </citation>
    <scope>NUCLEOTIDE SEQUENCE</scope>
</reference>
<feature type="region of interest" description="Disordered" evidence="1">
    <location>
        <begin position="20"/>
        <end position="45"/>
    </location>
</feature>
<sequence>MSSKLIKSLLVRIRRPDAAAGKEISVPETPGSGPRQAFDGGQGEQVPATIPITSDGLQSIEACVGNLNEILRALLAQSSIPSSASGSQDLRRGSGQSMEKGATDMRYVDLSLITTMCDEVAELGELLSVQTRSLVESGQISPIERSRSEAEDAAPQLPTASSAQTASRTEHGLASTSPTTQNTMEDVMTDPCAIDWTYFVQMLESDLGQLDGFPEDSGNEPGQSDSYFPPGP</sequence>
<dbReference type="Proteomes" id="UP001296104">
    <property type="component" value="Unassembled WGS sequence"/>
</dbReference>
<evidence type="ECO:0000313" key="2">
    <source>
        <dbReference type="EMBL" id="CAK4024132.1"/>
    </source>
</evidence>
<dbReference type="EMBL" id="CAVMBE010000028">
    <property type="protein sequence ID" value="CAK4024132.1"/>
    <property type="molecule type" value="Genomic_DNA"/>
</dbReference>
<dbReference type="AlphaFoldDB" id="A0AAI8YZK6"/>
<comment type="caution">
    <text evidence="2">The sequence shown here is derived from an EMBL/GenBank/DDBJ whole genome shotgun (WGS) entry which is preliminary data.</text>
</comment>
<feature type="region of interest" description="Disordered" evidence="1">
    <location>
        <begin position="207"/>
        <end position="232"/>
    </location>
</feature>
<feature type="compositionally biased region" description="Polar residues" evidence="1">
    <location>
        <begin position="174"/>
        <end position="184"/>
    </location>
</feature>
<gene>
    <name evidence="2" type="ORF">LECACI_7A004904</name>
</gene>
<protein>
    <submittedName>
        <fullName evidence="2">Uncharacterized protein</fullName>
    </submittedName>
</protein>
<proteinExistence type="predicted"/>
<evidence type="ECO:0000256" key="1">
    <source>
        <dbReference type="SAM" id="MobiDB-lite"/>
    </source>
</evidence>
<organism evidence="2 3">
    <name type="scientific">Lecanosticta acicola</name>
    <dbReference type="NCBI Taxonomy" id="111012"/>
    <lineage>
        <taxon>Eukaryota</taxon>
        <taxon>Fungi</taxon>
        <taxon>Dikarya</taxon>
        <taxon>Ascomycota</taxon>
        <taxon>Pezizomycotina</taxon>
        <taxon>Dothideomycetes</taxon>
        <taxon>Dothideomycetidae</taxon>
        <taxon>Mycosphaerellales</taxon>
        <taxon>Mycosphaerellaceae</taxon>
        <taxon>Lecanosticta</taxon>
    </lineage>
</organism>
<keyword evidence="3" id="KW-1185">Reference proteome</keyword>
<feature type="compositionally biased region" description="Polar residues" evidence="1">
    <location>
        <begin position="158"/>
        <end position="167"/>
    </location>
</feature>